<dbReference type="PROSITE" id="PS01124">
    <property type="entry name" value="HTH_ARAC_FAMILY_2"/>
    <property type="match status" value="1"/>
</dbReference>
<dbReference type="Gene3D" id="1.10.10.60">
    <property type="entry name" value="Homeodomain-like"/>
    <property type="match status" value="1"/>
</dbReference>
<evidence type="ECO:0000256" key="3">
    <source>
        <dbReference type="ARBA" id="ARBA00023163"/>
    </source>
</evidence>
<reference evidence="5" key="2">
    <citation type="submission" date="2020-09" db="EMBL/GenBank/DDBJ databases">
        <authorList>
            <person name="Sun Q."/>
            <person name="Zhou Y."/>
        </authorList>
    </citation>
    <scope>NUCLEOTIDE SEQUENCE</scope>
    <source>
        <strain evidence="5">CGMCC 1.10998</strain>
    </source>
</reference>
<dbReference type="Pfam" id="PF12833">
    <property type="entry name" value="HTH_18"/>
    <property type="match status" value="1"/>
</dbReference>
<comment type="caution">
    <text evidence="5">The sequence shown here is derived from an EMBL/GenBank/DDBJ whole genome shotgun (WGS) entry which is preliminary data.</text>
</comment>
<dbReference type="InterPro" id="IPR002818">
    <property type="entry name" value="DJ-1/PfpI"/>
</dbReference>
<dbReference type="InterPro" id="IPR018060">
    <property type="entry name" value="HTH_AraC"/>
</dbReference>
<evidence type="ECO:0000259" key="4">
    <source>
        <dbReference type="PROSITE" id="PS01124"/>
    </source>
</evidence>
<evidence type="ECO:0000256" key="2">
    <source>
        <dbReference type="ARBA" id="ARBA00023125"/>
    </source>
</evidence>
<name>A0A916UZS5_9BURK</name>
<feature type="domain" description="HTH araC/xylS-type" evidence="4">
    <location>
        <begin position="231"/>
        <end position="329"/>
    </location>
</feature>
<dbReference type="GO" id="GO:0043565">
    <property type="term" value="F:sequence-specific DNA binding"/>
    <property type="evidence" value="ECO:0007669"/>
    <property type="project" value="InterPro"/>
</dbReference>
<evidence type="ECO:0000256" key="1">
    <source>
        <dbReference type="ARBA" id="ARBA00023015"/>
    </source>
</evidence>
<dbReference type="InterPro" id="IPR009057">
    <property type="entry name" value="Homeodomain-like_sf"/>
</dbReference>
<dbReference type="RefSeq" id="WP_188568757.1">
    <property type="nucleotide sequence ID" value="NZ_BMED01000006.1"/>
</dbReference>
<evidence type="ECO:0000313" key="6">
    <source>
        <dbReference type="Proteomes" id="UP000637423"/>
    </source>
</evidence>
<keyword evidence="6" id="KW-1185">Reference proteome</keyword>
<keyword evidence="2" id="KW-0238">DNA-binding</keyword>
<dbReference type="Proteomes" id="UP000637423">
    <property type="component" value="Unassembled WGS sequence"/>
</dbReference>
<dbReference type="PANTHER" id="PTHR43130">
    <property type="entry name" value="ARAC-FAMILY TRANSCRIPTIONAL REGULATOR"/>
    <property type="match status" value="1"/>
</dbReference>
<dbReference type="SUPFAM" id="SSF46689">
    <property type="entry name" value="Homeodomain-like"/>
    <property type="match status" value="2"/>
</dbReference>
<dbReference type="EMBL" id="BMED01000006">
    <property type="protein sequence ID" value="GGC95696.1"/>
    <property type="molecule type" value="Genomic_DNA"/>
</dbReference>
<dbReference type="SUPFAM" id="SSF52317">
    <property type="entry name" value="Class I glutamine amidotransferase-like"/>
    <property type="match status" value="1"/>
</dbReference>
<sequence>MCNIEVWIYPDCLASAVTGPLDIFAAANAIWAAKNRDRTGPLFTWSIRSLDGNPVKTPSGIQIAADGAIENEAGDTDVVMLPGIYIDKGVAGLLANLQQLQPLYPLLQQRYRQGSLLAANCSASFLLAEAELLDGGHATTTWWLERAFRARYPQVELRLADVLTEYERMLCSGAGTSYLNMSLHLVQRYAGQDIAAVCAKSMLIDANRTSQMPYISMTQQDSQSHSNSLVLRAQKWMSKRQDLPFSLRDLAAHLAVSERTVIRHFHQALDSTPTAYSQLLKIDLAKRLLETSTLSLDTVSERIGYADPGSFRRLFKRETGLSPADYRQQFRQRKNMPA</sequence>
<accession>A0A916UZS5</accession>
<keyword evidence="3" id="KW-0804">Transcription</keyword>
<dbReference type="SMART" id="SM00342">
    <property type="entry name" value="HTH_ARAC"/>
    <property type="match status" value="1"/>
</dbReference>
<dbReference type="InterPro" id="IPR018062">
    <property type="entry name" value="HTH_AraC-typ_CS"/>
</dbReference>
<dbReference type="Gene3D" id="3.40.50.880">
    <property type="match status" value="1"/>
</dbReference>
<reference evidence="5" key="1">
    <citation type="journal article" date="2014" name="Int. J. Syst. Evol. Microbiol.">
        <title>Complete genome sequence of Corynebacterium casei LMG S-19264T (=DSM 44701T), isolated from a smear-ripened cheese.</title>
        <authorList>
            <consortium name="US DOE Joint Genome Institute (JGI-PGF)"/>
            <person name="Walter F."/>
            <person name="Albersmeier A."/>
            <person name="Kalinowski J."/>
            <person name="Ruckert C."/>
        </authorList>
    </citation>
    <scope>NUCLEOTIDE SEQUENCE</scope>
    <source>
        <strain evidence="5">CGMCC 1.10998</strain>
    </source>
</reference>
<protein>
    <submittedName>
        <fullName evidence="5">Transcriptional regulator</fullName>
    </submittedName>
</protein>
<dbReference type="PROSITE" id="PS00041">
    <property type="entry name" value="HTH_ARAC_FAMILY_1"/>
    <property type="match status" value="1"/>
</dbReference>
<dbReference type="InterPro" id="IPR052158">
    <property type="entry name" value="INH-QAR"/>
</dbReference>
<dbReference type="GO" id="GO:0003700">
    <property type="term" value="F:DNA-binding transcription factor activity"/>
    <property type="evidence" value="ECO:0007669"/>
    <property type="project" value="InterPro"/>
</dbReference>
<keyword evidence="1" id="KW-0805">Transcription regulation</keyword>
<dbReference type="CDD" id="cd03138">
    <property type="entry name" value="GATase1_AraC_2"/>
    <property type="match status" value="1"/>
</dbReference>
<dbReference type="Pfam" id="PF01965">
    <property type="entry name" value="DJ-1_PfpI"/>
    <property type="match status" value="1"/>
</dbReference>
<dbReference type="InterPro" id="IPR029062">
    <property type="entry name" value="Class_I_gatase-like"/>
</dbReference>
<organism evidence="5 6">
    <name type="scientific">Undibacterium terreum</name>
    <dbReference type="NCBI Taxonomy" id="1224302"/>
    <lineage>
        <taxon>Bacteria</taxon>
        <taxon>Pseudomonadati</taxon>
        <taxon>Pseudomonadota</taxon>
        <taxon>Betaproteobacteria</taxon>
        <taxon>Burkholderiales</taxon>
        <taxon>Oxalobacteraceae</taxon>
        <taxon>Undibacterium</taxon>
    </lineage>
</organism>
<proteinExistence type="predicted"/>
<evidence type="ECO:0000313" key="5">
    <source>
        <dbReference type="EMBL" id="GGC95696.1"/>
    </source>
</evidence>
<dbReference type="AlphaFoldDB" id="A0A916UZS5"/>
<dbReference type="PANTHER" id="PTHR43130:SF11">
    <property type="entry name" value="TRANSCRIPTIONAL REGULATORY PROTEIN"/>
    <property type="match status" value="1"/>
</dbReference>
<gene>
    <name evidence="5" type="ORF">GCM10011396_48870</name>
</gene>